<gene>
    <name evidence="2" type="ORF">CU098_008412</name>
</gene>
<reference evidence="2 3" key="1">
    <citation type="journal article" date="2018" name="G3 (Bethesda)">
        <title>Phylogenetic and Phylogenomic Definition of Rhizopus Species.</title>
        <authorList>
            <person name="Gryganskyi A.P."/>
            <person name="Golan J."/>
            <person name="Dolatabadi S."/>
            <person name="Mondo S."/>
            <person name="Robb S."/>
            <person name="Idnurm A."/>
            <person name="Muszewska A."/>
            <person name="Steczkiewicz K."/>
            <person name="Masonjones S."/>
            <person name="Liao H.L."/>
            <person name="Gajdeczka M.T."/>
            <person name="Anike F."/>
            <person name="Vuek A."/>
            <person name="Anishchenko I.M."/>
            <person name="Voigt K."/>
            <person name="de Hoog G.S."/>
            <person name="Smith M.E."/>
            <person name="Heitman J."/>
            <person name="Vilgalys R."/>
            <person name="Stajich J.E."/>
        </authorList>
    </citation>
    <scope>NUCLEOTIDE SEQUENCE [LARGE SCALE GENOMIC DNA]</scope>
    <source>
        <strain evidence="2 3">LSU 92-RS-03</strain>
    </source>
</reference>
<feature type="compositionally biased region" description="Polar residues" evidence="1">
    <location>
        <begin position="241"/>
        <end position="252"/>
    </location>
</feature>
<organism evidence="2 3">
    <name type="scientific">Rhizopus stolonifer</name>
    <name type="common">Rhizopus nigricans</name>
    <dbReference type="NCBI Taxonomy" id="4846"/>
    <lineage>
        <taxon>Eukaryota</taxon>
        <taxon>Fungi</taxon>
        <taxon>Fungi incertae sedis</taxon>
        <taxon>Mucoromycota</taxon>
        <taxon>Mucoromycotina</taxon>
        <taxon>Mucoromycetes</taxon>
        <taxon>Mucorales</taxon>
        <taxon>Mucorineae</taxon>
        <taxon>Rhizopodaceae</taxon>
        <taxon>Rhizopus</taxon>
    </lineage>
</organism>
<evidence type="ECO:0000313" key="3">
    <source>
        <dbReference type="Proteomes" id="UP000253551"/>
    </source>
</evidence>
<protein>
    <recommendedName>
        <fullName evidence="4">Rad21/Rec8-like protein C-terminal eukaryotic domain-containing protein</fullName>
    </recommendedName>
</protein>
<proteinExistence type="predicted"/>
<dbReference type="Proteomes" id="UP000253551">
    <property type="component" value="Unassembled WGS sequence"/>
</dbReference>
<dbReference type="OrthoDB" id="2286077at2759"/>
<dbReference type="AlphaFoldDB" id="A0A367JBA1"/>
<evidence type="ECO:0000256" key="1">
    <source>
        <dbReference type="SAM" id="MobiDB-lite"/>
    </source>
</evidence>
<keyword evidence="3" id="KW-1185">Reference proteome</keyword>
<comment type="caution">
    <text evidence="2">The sequence shown here is derived from an EMBL/GenBank/DDBJ whole genome shotgun (WGS) entry which is preliminary data.</text>
</comment>
<evidence type="ECO:0000313" key="2">
    <source>
        <dbReference type="EMBL" id="RCH87186.1"/>
    </source>
</evidence>
<feature type="region of interest" description="Disordered" evidence="1">
    <location>
        <begin position="88"/>
        <end position="110"/>
    </location>
</feature>
<name>A0A367JBA1_RHIST</name>
<evidence type="ECO:0008006" key="4">
    <source>
        <dbReference type="Google" id="ProtNLM"/>
    </source>
</evidence>
<feature type="compositionally biased region" description="Low complexity" evidence="1">
    <location>
        <begin position="221"/>
        <end position="234"/>
    </location>
</feature>
<accession>A0A367JBA1</accession>
<feature type="region of interest" description="Disordered" evidence="1">
    <location>
        <begin position="215"/>
        <end position="254"/>
    </location>
</feature>
<dbReference type="EMBL" id="PJQM01003770">
    <property type="protein sequence ID" value="RCH87186.1"/>
    <property type="molecule type" value="Genomic_DNA"/>
</dbReference>
<sequence>MKLLRDPFYEYDMDRDMCSVVDKNSPVHISLDLSMMEAHDPNRLSLEVSDPMVLGDQPMMMDDVDFGIDIDTDFYVPQTYPTLLNAATIPTDNSSQSSSSKRPSTDRHGYDLPSFIMEEDEWLSQNSECLPVLVPNSSSLPIKRQTRLKRMVVNCVQDTMLTALDYTIDGIIGDFRMRAARGSKKINLRQPMMTLIEPLENLMVQRDFQRTSIERARRGTNSNSSHGSYPSSINGRGGESTIRSTSDLTTPDLQPLDFEENINHDLSERDTFHAYPTDDPFDIDDNIDYDYLLVNPMEAMDINRYELDQEKQELRLFLTDSDIVQLDDIFQLKNRSLIAHSFYYVLELANKSKVKLLQESAY</sequence>
<feature type="non-terminal residue" evidence="2">
    <location>
        <position position="362"/>
    </location>
</feature>